<dbReference type="AlphaFoldDB" id="B0CCF9"/>
<dbReference type="STRING" id="329726.AM1_2992"/>
<dbReference type="HOGENOM" id="CLU_707176_0_0_3"/>
<sequence>MMTHLTLPRRRLLQMAGGLALTLLWPHQADGQTGRQVRDIAKAVTVLVSPQSSSGSGVLIKQEGSSYYVLTAKHVMESTRAGEEADVITSDGQSHAINTQAILYLSGVDLALIRFDSDRNYPVATLGNSASIAETDTIYIAGFPLPGQAITSPTFTITKGAITGKGQYQRGYGLIYDNVTQPGMSGGPILSQTGQVIGIHGLAEGERVQGVAVKAGLNLGVPINTILDLTPLALQQAPPETSFSSSPNPVASASEAERTFRAFLDQHYAAIAPLIETRDAARLFNYMPIDKERFRYRQHTGVVQNYNDRVAGASQFFAKKPAREKWKLSFEITDVQMPTVDQAIVSHIETVKWSYWPGILRGVFRRRETTSWERVNGQWKIVSVEEVERL</sequence>
<keyword evidence="1" id="KW-0645">Protease</keyword>
<dbReference type="GO" id="GO:0008233">
    <property type="term" value="F:peptidase activity"/>
    <property type="evidence" value="ECO:0007669"/>
    <property type="project" value="UniProtKB-KW"/>
</dbReference>
<keyword evidence="2" id="KW-1185">Reference proteome</keyword>
<dbReference type="EMBL" id="CP000828">
    <property type="protein sequence ID" value="ABW27988.1"/>
    <property type="molecule type" value="Genomic_DNA"/>
</dbReference>
<organism evidence="1 2">
    <name type="scientific">Acaryochloris marina (strain MBIC 11017)</name>
    <dbReference type="NCBI Taxonomy" id="329726"/>
    <lineage>
        <taxon>Bacteria</taxon>
        <taxon>Bacillati</taxon>
        <taxon>Cyanobacteriota</taxon>
        <taxon>Cyanophyceae</taxon>
        <taxon>Acaryochloridales</taxon>
        <taxon>Acaryochloridaceae</taxon>
        <taxon>Acaryochloris</taxon>
    </lineage>
</organism>
<reference evidence="1 2" key="1">
    <citation type="journal article" date="2008" name="Proc. Natl. Acad. Sci. U.S.A.">
        <title>Niche adaptation and genome expansion in the chlorophyll d-producing cyanobacterium Acaryochloris marina.</title>
        <authorList>
            <person name="Swingley W.D."/>
            <person name="Chen M."/>
            <person name="Cheung P.C."/>
            <person name="Conrad A.L."/>
            <person name="Dejesa L.C."/>
            <person name="Hao J."/>
            <person name="Honchak B.M."/>
            <person name="Karbach L.E."/>
            <person name="Kurdoglu A."/>
            <person name="Lahiri S."/>
            <person name="Mastrian S.D."/>
            <person name="Miyashita H."/>
            <person name="Page L."/>
            <person name="Ramakrishna P."/>
            <person name="Satoh S."/>
            <person name="Sattley W.M."/>
            <person name="Shimada Y."/>
            <person name="Taylor H.L."/>
            <person name="Tomo T."/>
            <person name="Tsuchiya T."/>
            <person name="Wang Z.T."/>
            <person name="Raymond J."/>
            <person name="Mimuro M."/>
            <person name="Blankenship R.E."/>
            <person name="Touchman J.W."/>
        </authorList>
    </citation>
    <scope>NUCLEOTIDE SEQUENCE [LARGE SCALE GENOMIC DNA]</scope>
    <source>
        <strain evidence="2">MBIC 11017</strain>
    </source>
</reference>
<evidence type="ECO:0000313" key="2">
    <source>
        <dbReference type="Proteomes" id="UP000000268"/>
    </source>
</evidence>
<dbReference type="InterPro" id="IPR043504">
    <property type="entry name" value="Peptidase_S1_PA_chymotrypsin"/>
</dbReference>
<dbReference type="Pfam" id="PF13365">
    <property type="entry name" value="Trypsin_2"/>
    <property type="match status" value="1"/>
</dbReference>
<dbReference type="PANTHER" id="PTHR43019:SF23">
    <property type="entry name" value="PROTEASE DO-LIKE 5, CHLOROPLASTIC"/>
    <property type="match status" value="1"/>
</dbReference>
<dbReference type="PANTHER" id="PTHR43019">
    <property type="entry name" value="SERINE ENDOPROTEASE DEGS"/>
    <property type="match status" value="1"/>
</dbReference>
<dbReference type="GO" id="GO:0006508">
    <property type="term" value="P:proteolysis"/>
    <property type="evidence" value="ECO:0007669"/>
    <property type="project" value="UniProtKB-KW"/>
</dbReference>
<dbReference type="eggNOG" id="COG0265">
    <property type="taxonomic scope" value="Bacteria"/>
</dbReference>
<dbReference type="Gene3D" id="2.40.10.10">
    <property type="entry name" value="Trypsin-like serine proteases"/>
    <property type="match status" value="2"/>
</dbReference>
<name>B0CCF9_ACAM1</name>
<keyword evidence="1" id="KW-0378">Hydrolase</keyword>
<dbReference type="Proteomes" id="UP000000268">
    <property type="component" value="Chromosome"/>
</dbReference>
<proteinExistence type="predicted"/>
<dbReference type="KEGG" id="amr:AM1_2992"/>
<protein>
    <submittedName>
        <fullName evidence="1">Protease, putative</fullName>
    </submittedName>
</protein>
<accession>B0CCF9</accession>
<dbReference type="SUPFAM" id="SSF54427">
    <property type="entry name" value="NTF2-like"/>
    <property type="match status" value="1"/>
</dbReference>
<dbReference type="SUPFAM" id="SSF50494">
    <property type="entry name" value="Trypsin-like serine proteases"/>
    <property type="match status" value="1"/>
</dbReference>
<dbReference type="InterPro" id="IPR032710">
    <property type="entry name" value="NTF2-like_dom_sf"/>
</dbReference>
<dbReference type="Gene3D" id="3.10.450.50">
    <property type="match status" value="1"/>
</dbReference>
<dbReference type="RefSeq" id="WP_012163421.1">
    <property type="nucleotide sequence ID" value="NC_009925.1"/>
</dbReference>
<evidence type="ECO:0000313" key="1">
    <source>
        <dbReference type="EMBL" id="ABW27988.1"/>
    </source>
</evidence>
<dbReference type="InterPro" id="IPR009003">
    <property type="entry name" value="Peptidase_S1_PA"/>
</dbReference>
<gene>
    <name evidence="1" type="ordered locus">AM1_2992</name>
</gene>